<organism evidence="2 3">
    <name type="scientific">Helianthus annuus</name>
    <name type="common">Common sunflower</name>
    <dbReference type="NCBI Taxonomy" id="4232"/>
    <lineage>
        <taxon>Eukaryota</taxon>
        <taxon>Viridiplantae</taxon>
        <taxon>Streptophyta</taxon>
        <taxon>Embryophyta</taxon>
        <taxon>Tracheophyta</taxon>
        <taxon>Spermatophyta</taxon>
        <taxon>Magnoliopsida</taxon>
        <taxon>eudicotyledons</taxon>
        <taxon>Gunneridae</taxon>
        <taxon>Pentapetalae</taxon>
        <taxon>asterids</taxon>
        <taxon>campanulids</taxon>
        <taxon>Asterales</taxon>
        <taxon>Asteraceae</taxon>
        <taxon>Asteroideae</taxon>
        <taxon>Heliantheae alliance</taxon>
        <taxon>Heliantheae</taxon>
        <taxon>Helianthus</taxon>
    </lineage>
</organism>
<proteinExistence type="predicted"/>
<dbReference type="PROSITE" id="PS50878">
    <property type="entry name" value="RT_POL"/>
    <property type="match status" value="1"/>
</dbReference>
<name>A0A9K3DMS6_HELAN</name>
<dbReference type="PANTHER" id="PTHR33116:SF81">
    <property type="entry name" value="RNA-DIRECTED DNA POLYMERASE"/>
    <property type="match status" value="1"/>
</dbReference>
<dbReference type="InterPro" id="IPR043502">
    <property type="entry name" value="DNA/RNA_pol_sf"/>
</dbReference>
<dbReference type="Gene3D" id="3.60.10.10">
    <property type="entry name" value="Endonuclease/exonuclease/phosphatase"/>
    <property type="match status" value="1"/>
</dbReference>
<keyword evidence="2" id="KW-0548">Nucleotidyltransferase</keyword>
<dbReference type="CDD" id="cd01650">
    <property type="entry name" value="RT_nLTR_like"/>
    <property type="match status" value="1"/>
</dbReference>
<reference evidence="2" key="2">
    <citation type="submission" date="2020-06" db="EMBL/GenBank/DDBJ databases">
        <title>Helianthus annuus Genome sequencing and assembly Release 2.</title>
        <authorList>
            <person name="Gouzy J."/>
            <person name="Langlade N."/>
            <person name="Munos S."/>
        </authorList>
    </citation>
    <scope>NUCLEOTIDE SEQUENCE</scope>
    <source>
        <tissue evidence="2">Leaves</tissue>
    </source>
</reference>
<dbReference type="Pfam" id="PF13966">
    <property type="entry name" value="zf-RVT"/>
    <property type="match status" value="1"/>
</dbReference>
<keyword evidence="3" id="KW-1185">Reference proteome</keyword>
<dbReference type="AlphaFoldDB" id="A0A9K3DMS6"/>
<sequence>MCNLSEARIRKFWDGSNMEYIKVDATGRSGGIVSIWNPGLFRKHTELVDRNFIMIKGELTGAGIEISVINVYAPSSGTERRRLWNNLLSILDGLQGLVLLIGDFNEVRVPEDRWNSNFDSNNALHFNNFIGSAGLLEYPMSGRRFTFLSGDGKKMSKIDRALVNSDFMSKWPNASLRALERTISDHSPLILVIENTDFGPTPFRFFNSWLNIPGVEEVVKKGLECHGNERFKDQLLACKLKGVKDEVKKWRRACKEVEEKEFIEAINQVKRLDALAEERGLEEFEIDLWRDCKGKVREWFRRKAKDYQQKARTRWIMDGDENSRYFHTIVNCNLARNKLNGLWIDGIWITDPLVILKHIQDNMRKKFLEPVELRPRMSPDGFSKISEEEANQLVGKFTREEVKIAVWDCGSDKAPGPDGITFAVVKKFWPELEGNVMDMMEQFFIHGSIQKSCSASFISLIPKVKDPVTLSDFRPISLIGVINKIISKVLANRLKKVLNSIISPEQSAFVANRNIVDGPLILNEVVSWAKKQKKKIFLFKADIEKAYDTLSWKFLISVLTNMGFPSRWKTWVMGILFSGKASVLVNGTPTGEFQYKRGLRQGDPLSPFLFTIAMEALHVLMIKAVSAGVFKGLKLPNNGPCLSHLLYADDSIFLGSWDEENLKTLRRILRIFFVMSGLKVNHNKSFLYGIGINEGEITSMASVLNCKTGHLPFTYLGLKVGANMNKVGNWKEVVDNLNKRLSNWKARLLSFAGRLTLVKSVLGSIPNYFLSVFKAPKKVIKILEGIRSRFLWGGCGSGNKIRWLKWERIVMTKKTGGLGVGGIKEMNMALLIKWRWRLKEDPEQFWVKVIESLHRNKRVANSMPFKKSSAGVWKAIVGIEDEFRKEGIEVNRALRCRVGTGEKTFFWLDSWATDRPLKEEFPLIFGLAKNKMNKVSHNYKKNQNGVFWDWQWCRLPNNDSEKNEWIALKDLLVNQPVGRNEDVWRWKENNVLGFSVKDVRKDLSGIIDVNMVPTDYEWSKIATSKVNLFVLRAVEERIPTMVSLRKRGVQLGSDLCKVCGIEPETADHIGIHCPAAKEVWLQIWLWIKIPLRDHREKITTRLSEKAEWPKKKMKIIYAIHLATVWQLWKNRNNKIYNNKFTDPFKIVEEIKEETYDWVRTRAKLSEITWSDWKNFIFME</sequence>
<dbReference type="InterPro" id="IPR000477">
    <property type="entry name" value="RT_dom"/>
</dbReference>
<reference evidence="2" key="1">
    <citation type="journal article" date="2017" name="Nature">
        <title>The sunflower genome provides insights into oil metabolism, flowering and Asterid evolution.</title>
        <authorList>
            <person name="Badouin H."/>
            <person name="Gouzy J."/>
            <person name="Grassa C.J."/>
            <person name="Murat F."/>
            <person name="Staton S.E."/>
            <person name="Cottret L."/>
            <person name="Lelandais-Briere C."/>
            <person name="Owens G.L."/>
            <person name="Carrere S."/>
            <person name="Mayjonade B."/>
            <person name="Legrand L."/>
            <person name="Gill N."/>
            <person name="Kane N.C."/>
            <person name="Bowers J.E."/>
            <person name="Hubner S."/>
            <person name="Bellec A."/>
            <person name="Berard A."/>
            <person name="Berges H."/>
            <person name="Blanchet N."/>
            <person name="Boniface M.C."/>
            <person name="Brunel D."/>
            <person name="Catrice O."/>
            <person name="Chaidir N."/>
            <person name="Claudel C."/>
            <person name="Donnadieu C."/>
            <person name="Faraut T."/>
            <person name="Fievet G."/>
            <person name="Helmstetter N."/>
            <person name="King M."/>
            <person name="Knapp S.J."/>
            <person name="Lai Z."/>
            <person name="Le Paslier M.C."/>
            <person name="Lippi Y."/>
            <person name="Lorenzon L."/>
            <person name="Mandel J.R."/>
            <person name="Marage G."/>
            <person name="Marchand G."/>
            <person name="Marquand E."/>
            <person name="Bret-Mestries E."/>
            <person name="Morien E."/>
            <person name="Nambeesan S."/>
            <person name="Nguyen T."/>
            <person name="Pegot-Espagnet P."/>
            <person name="Pouilly N."/>
            <person name="Raftis F."/>
            <person name="Sallet E."/>
            <person name="Schiex T."/>
            <person name="Thomas J."/>
            <person name="Vandecasteele C."/>
            <person name="Vares D."/>
            <person name="Vear F."/>
            <person name="Vautrin S."/>
            <person name="Crespi M."/>
            <person name="Mangin B."/>
            <person name="Burke J.M."/>
            <person name="Salse J."/>
            <person name="Munos S."/>
            <person name="Vincourt P."/>
            <person name="Rieseberg L.H."/>
            <person name="Langlade N.B."/>
        </authorList>
    </citation>
    <scope>NUCLEOTIDE SEQUENCE</scope>
    <source>
        <tissue evidence="2">Leaves</tissue>
    </source>
</reference>
<dbReference type="Pfam" id="PF00078">
    <property type="entry name" value="RVT_1"/>
    <property type="match status" value="1"/>
</dbReference>
<dbReference type="Gramene" id="mRNA:HanXRQr2_Chr16g0726451">
    <property type="protein sequence ID" value="CDS:HanXRQr2_Chr16g0726451.1"/>
    <property type="gene ID" value="HanXRQr2_Chr16g0726451"/>
</dbReference>
<protein>
    <submittedName>
        <fullName evidence="2">RNA-directed DNA polymerase</fullName>
        <ecNumber evidence="2">2.7.7.49</ecNumber>
    </submittedName>
</protein>
<feature type="domain" description="Reverse transcriptase" evidence="1">
    <location>
        <begin position="442"/>
        <end position="720"/>
    </location>
</feature>
<evidence type="ECO:0000313" key="3">
    <source>
        <dbReference type="Proteomes" id="UP000215914"/>
    </source>
</evidence>
<keyword evidence="2" id="KW-0695">RNA-directed DNA polymerase</keyword>
<accession>A0A9K3DMS6</accession>
<dbReference type="InterPro" id="IPR026960">
    <property type="entry name" value="RVT-Znf"/>
</dbReference>
<dbReference type="EMBL" id="MNCJ02000331">
    <property type="protein sequence ID" value="KAF5758190.1"/>
    <property type="molecule type" value="Genomic_DNA"/>
</dbReference>
<dbReference type="InterPro" id="IPR036691">
    <property type="entry name" value="Endo/exonu/phosph_ase_sf"/>
</dbReference>
<dbReference type="SUPFAM" id="SSF56672">
    <property type="entry name" value="DNA/RNA polymerases"/>
    <property type="match status" value="1"/>
</dbReference>
<keyword evidence="2" id="KW-0808">Transferase</keyword>
<evidence type="ECO:0000259" key="1">
    <source>
        <dbReference type="PROSITE" id="PS50878"/>
    </source>
</evidence>
<dbReference type="Proteomes" id="UP000215914">
    <property type="component" value="Unassembled WGS sequence"/>
</dbReference>
<dbReference type="PANTHER" id="PTHR33116">
    <property type="entry name" value="REVERSE TRANSCRIPTASE ZINC-BINDING DOMAIN-CONTAINING PROTEIN-RELATED-RELATED"/>
    <property type="match status" value="1"/>
</dbReference>
<comment type="caution">
    <text evidence="2">The sequence shown here is derived from an EMBL/GenBank/DDBJ whole genome shotgun (WGS) entry which is preliminary data.</text>
</comment>
<dbReference type="SUPFAM" id="SSF56219">
    <property type="entry name" value="DNase I-like"/>
    <property type="match status" value="1"/>
</dbReference>
<evidence type="ECO:0000313" key="2">
    <source>
        <dbReference type="EMBL" id="KAF5758190.1"/>
    </source>
</evidence>
<dbReference type="EC" id="2.7.7.49" evidence="2"/>
<gene>
    <name evidence="2" type="ORF">HanXRQr2_Chr16g0726451</name>
</gene>
<dbReference type="GO" id="GO:0003964">
    <property type="term" value="F:RNA-directed DNA polymerase activity"/>
    <property type="evidence" value="ECO:0007669"/>
    <property type="project" value="UniProtKB-KW"/>
</dbReference>